<sequence length="292" mass="31993">MRNLPIASLRAFEAAARHESFVKAASELHLTSAGISQHVRTIENWLEVPLFVRHTRGVTLTPAGREFGAAATHGLGHIETVARRLKLEAHNRPVSIACIASMATRWLIPRLPEFKAAHPHIRINILYTLDAKTPEAANADLLIRHGTRPDRDAFRLLDAGTRPTCSAEFRDRHGPFEAPADLLDAELLHDETADAWTRWFAAAGIDAISKAGPMFADLTLMIGPVIGGQGVGLCPTALVAKEIARGELVTLFDLPSDMDKAYWLIEARNLSQEAGTFRDWLRMKAGEAPSPP</sequence>
<dbReference type="Pfam" id="PF03466">
    <property type="entry name" value="LysR_substrate"/>
    <property type="match status" value="1"/>
</dbReference>
<evidence type="ECO:0000256" key="4">
    <source>
        <dbReference type="ARBA" id="ARBA00023163"/>
    </source>
</evidence>
<dbReference type="PROSITE" id="PS50931">
    <property type="entry name" value="HTH_LYSR"/>
    <property type="match status" value="1"/>
</dbReference>
<evidence type="ECO:0000259" key="5">
    <source>
        <dbReference type="PROSITE" id="PS50931"/>
    </source>
</evidence>
<keyword evidence="2" id="KW-0805">Transcription regulation</keyword>
<keyword evidence="3" id="KW-0238">DNA-binding</keyword>
<dbReference type="Proteomes" id="UP001589692">
    <property type="component" value="Unassembled WGS sequence"/>
</dbReference>
<dbReference type="PANTHER" id="PTHR30537">
    <property type="entry name" value="HTH-TYPE TRANSCRIPTIONAL REGULATOR"/>
    <property type="match status" value="1"/>
</dbReference>
<name>A0ABV6AFA6_9HYPH</name>
<reference evidence="6 7" key="1">
    <citation type="submission" date="2024-09" db="EMBL/GenBank/DDBJ databases">
        <authorList>
            <person name="Sun Q."/>
            <person name="Mori K."/>
        </authorList>
    </citation>
    <scope>NUCLEOTIDE SEQUENCE [LARGE SCALE GENOMIC DNA]</scope>
    <source>
        <strain evidence="6 7">TBRC 4938</strain>
    </source>
</reference>
<dbReference type="Gene3D" id="1.10.10.10">
    <property type="entry name" value="Winged helix-like DNA-binding domain superfamily/Winged helix DNA-binding domain"/>
    <property type="match status" value="1"/>
</dbReference>
<protein>
    <submittedName>
        <fullName evidence="6">LysR substrate-binding domain-containing protein</fullName>
    </submittedName>
</protein>
<dbReference type="PANTHER" id="PTHR30537:SF79">
    <property type="entry name" value="TRANSCRIPTIONAL REGULATOR-RELATED"/>
    <property type="match status" value="1"/>
</dbReference>
<dbReference type="SUPFAM" id="SSF46785">
    <property type="entry name" value="Winged helix' DNA-binding domain"/>
    <property type="match status" value="1"/>
</dbReference>
<dbReference type="InterPro" id="IPR036390">
    <property type="entry name" value="WH_DNA-bd_sf"/>
</dbReference>
<accession>A0ABV6AFA6</accession>
<comment type="caution">
    <text evidence="6">The sequence shown here is derived from an EMBL/GenBank/DDBJ whole genome shotgun (WGS) entry which is preliminary data.</text>
</comment>
<dbReference type="RefSeq" id="WP_377260064.1">
    <property type="nucleotide sequence ID" value="NZ_JBHMAA010000011.1"/>
</dbReference>
<dbReference type="Pfam" id="PF00126">
    <property type="entry name" value="HTH_1"/>
    <property type="match status" value="1"/>
</dbReference>
<dbReference type="InterPro" id="IPR000847">
    <property type="entry name" value="LysR_HTH_N"/>
</dbReference>
<evidence type="ECO:0000256" key="2">
    <source>
        <dbReference type="ARBA" id="ARBA00023015"/>
    </source>
</evidence>
<evidence type="ECO:0000256" key="3">
    <source>
        <dbReference type="ARBA" id="ARBA00023125"/>
    </source>
</evidence>
<dbReference type="InterPro" id="IPR005119">
    <property type="entry name" value="LysR_subst-bd"/>
</dbReference>
<dbReference type="Gene3D" id="3.40.190.10">
    <property type="entry name" value="Periplasmic binding protein-like II"/>
    <property type="match status" value="2"/>
</dbReference>
<evidence type="ECO:0000313" key="6">
    <source>
        <dbReference type="EMBL" id="MFB9949266.1"/>
    </source>
</evidence>
<evidence type="ECO:0000313" key="7">
    <source>
        <dbReference type="Proteomes" id="UP001589692"/>
    </source>
</evidence>
<keyword evidence="4" id="KW-0804">Transcription</keyword>
<comment type="similarity">
    <text evidence="1">Belongs to the LysR transcriptional regulatory family.</text>
</comment>
<dbReference type="CDD" id="cd08432">
    <property type="entry name" value="PBP2_GcdR_TrpI_HvrB_AmpR_like"/>
    <property type="match status" value="1"/>
</dbReference>
<dbReference type="InterPro" id="IPR036388">
    <property type="entry name" value="WH-like_DNA-bd_sf"/>
</dbReference>
<proteinExistence type="inferred from homology"/>
<evidence type="ECO:0000256" key="1">
    <source>
        <dbReference type="ARBA" id="ARBA00009437"/>
    </source>
</evidence>
<keyword evidence="7" id="KW-1185">Reference proteome</keyword>
<gene>
    <name evidence="6" type="ORF">ACFFP0_10425</name>
</gene>
<feature type="domain" description="HTH lysR-type" evidence="5">
    <location>
        <begin position="4"/>
        <end position="61"/>
    </location>
</feature>
<organism evidence="6 7">
    <name type="scientific">Rhizobium puerariae</name>
    <dbReference type="NCBI Taxonomy" id="1585791"/>
    <lineage>
        <taxon>Bacteria</taxon>
        <taxon>Pseudomonadati</taxon>
        <taxon>Pseudomonadota</taxon>
        <taxon>Alphaproteobacteria</taxon>
        <taxon>Hyphomicrobiales</taxon>
        <taxon>Rhizobiaceae</taxon>
        <taxon>Rhizobium/Agrobacterium group</taxon>
        <taxon>Rhizobium</taxon>
    </lineage>
</organism>
<dbReference type="SUPFAM" id="SSF53850">
    <property type="entry name" value="Periplasmic binding protein-like II"/>
    <property type="match status" value="1"/>
</dbReference>
<dbReference type="EMBL" id="JBHMAA010000011">
    <property type="protein sequence ID" value="MFB9949266.1"/>
    <property type="molecule type" value="Genomic_DNA"/>
</dbReference>
<dbReference type="InterPro" id="IPR058163">
    <property type="entry name" value="LysR-type_TF_proteobact-type"/>
</dbReference>